<gene>
    <name evidence="2" type="ORF">Vbra_562</name>
</gene>
<dbReference type="Proteomes" id="UP000041254">
    <property type="component" value="Unassembled WGS sequence"/>
</dbReference>
<dbReference type="PANTHER" id="PTHR13520">
    <property type="entry name" value="RAD50-INTERACTING PROTEIN 1 RINT-1"/>
    <property type="match status" value="1"/>
</dbReference>
<feature type="compositionally biased region" description="Basic and acidic residues" evidence="1">
    <location>
        <begin position="671"/>
        <end position="687"/>
    </location>
</feature>
<feature type="compositionally biased region" description="Low complexity" evidence="1">
    <location>
        <begin position="430"/>
        <end position="441"/>
    </location>
</feature>
<evidence type="ECO:0000256" key="1">
    <source>
        <dbReference type="SAM" id="MobiDB-lite"/>
    </source>
</evidence>
<feature type="region of interest" description="Disordered" evidence="1">
    <location>
        <begin position="304"/>
        <end position="324"/>
    </location>
</feature>
<evidence type="ECO:0000313" key="3">
    <source>
        <dbReference type="Proteomes" id="UP000041254"/>
    </source>
</evidence>
<feature type="region of interest" description="Disordered" evidence="1">
    <location>
        <begin position="663"/>
        <end position="687"/>
    </location>
</feature>
<dbReference type="InParanoid" id="A0A0G4FJI9"/>
<protein>
    <submittedName>
        <fullName evidence="2">Uncharacterized protein</fullName>
    </submittedName>
</protein>
<dbReference type="GO" id="GO:0060628">
    <property type="term" value="P:regulation of ER to Golgi vesicle-mediated transport"/>
    <property type="evidence" value="ECO:0007669"/>
    <property type="project" value="TreeGrafter"/>
</dbReference>
<feature type="region of interest" description="Disordered" evidence="1">
    <location>
        <begin position="428"/>
        <end position="449"/>
    </location>
</feature>
<dbReference type="VEuPathDB" id="CryptoDB:Vbra_562"/>
<dbReference type="InterPro" id="IPR007528">
    <property type="entry name" value="RINT1_Tip20"/>
</dbReference>
<feature type="region of interest" description="Disordered" evidence="1">
    <location>
        <begin position="512"/>
        <end position="532"/>
    </location>
</feature>
<dbReference type="PANTHER" id="PTHR13520:SF0">
    <property type="entry name" value="RAD50-INTERACTING PROTEIN 1"/>
    <property type="match status" value="1"/>
</dbReference>
<accession>A0A0G4FJI9</accession>
<organism evidence="2 3">
    <name type="scientific">Vitrella brassicaformis (strain CCMP3155)</name>
    <dbReference type="NCBI Taxonomy" id="1169540"/>
    <lineage>
        <taxon>Eukaryota</taxon>
        <taxon>Sar</taxon>
        <taxon>Alveolata</taxon>
        <taxon>Colpodellida</taxon>
        <taxon>Vitrellaceae</taxon>
        <taxon>Vitrella</taxon>
    </lineage>
</organism>
<evidence type="ECO:0000313" key="2">
    <source>
        <dbReference type="EMBL" id="CEM13912.1"/>
    </source>
</evidence>
<name>A0A0G4FJI9_VITBC</name>
<dbReference type="GO" id="GO:0070939">
    <property type="term" value="C:Dsl1/NZR complex"/>
    <property type="evidence" value="ECO:0007669"/>
    <property type="project" value="InterPro"/>
</dbReference>
<proteinExistence type="predicted"/>
<reference evidence="2 3" key="1">
    <citation type="submission" date="2014-11" db="EMBL/GenBank/DDBJ databases">
        <authorList>
            <person name="Zhu J."/>
            <person name="Qi W."/>
            <person name="Song R."/>
        </authorList>
    </citation>
    <scope>NUCLEOTIDE SEQUENCE [LARGE SCALE GENOMIC DNA]</scope>
</reference>
<dbReference type="EMBL" id="CDMY01000448">
    <property type="protein sequence ID" value="CEM13912.1"/>
    <property type="molecule type" value="Genomic_DNA"/>
</dbReference>
<dbReference type="OrthoDB" id="370501at2759"/>
<dbReference type="GO" id="GO:0006890">
    <property type="term" value="P:retrograde vesicle-mediated transport, Golgi to endoplasmic reticulum"/>
    <property type="evidence" value="ECO:0007669"/>
    <property type="project" value="InterPro"/>
</dbReference>
<keyword evidence="3" id="KW-1185">Reference proteome</keyword>
<dbReference type="GO" id="GO:0006888">
    <property type="term" value="P:endoplasmic reticulum to Golgi vesicle-mediated transport"/>
    <property type="evidence" value="ECO:0007669"/>
    <property type="project" value="InterPro"/>
</dbReference>
<feature type="region of interest" description="Disordered" evidence="1">
    <location>
        <begin position="584"/>
        <end position="614"/>
    </location>
</feature>
<sequence>MLIARYFDQRRGEAAQQKSAQLHPDIALSSGTVAARLDGWLPHRPPIEALIARGILRDPYEKQLICDRLERFLRQKVAERDLAHITGTAEYDPSVAAYLMDNGLTQLAHLNAEGRIATHLSDVEKQLRAARDDDERLRAAIPSHVKERREEASRLIEQATAIQDSTERVGKQLCDQLYSTEDGTDGLPSVEQMKRMIEESRVALRKQQVIQRQAHFVAALEQMVKMTDQARQLVFHRTDEAVRLTHEALRVCGKLPPNSREVGTQRVLFVLQYAKNHYLQAIHRQIDSPRVKWGTITLLHQPDAGEGHVPLPSPSQSGGPHLDGDESVKAAILESVAALVWVQKIAAAATQLLERGVGADESSVHVEPAEWWCFKALAVKPIAAFRYHFMSSTSPLCRVDRPEWAFNFMLDLCTQHAAALDTIWPPPTAQEQRQQQQQQEGQHQDASSELTAASLSALPALDVSECLGHQLADEVRLLVRAHMRLIVFQKPAPAQTESGPQQTDFRGLLDKTQQQGPEEAPEATSTLPQAARAHVSPASSALFLHLMTHLLELFRRWERVNVTSAFVLFRDFNDNFHLTASSQDTADAPTQQPPHTHKQQRHQQQQQQQEGAAERPLADMLSDLKANLGQTDAPVGDDDDEANAAGGEGWDVDLDLQGEYEQGETLTEQQGHTEGEKEKAKGKDRGDGDGVGMLDYWMYHDQQFVMAKLDEVLRATAVPQQAWQPQTLYLASRADEHATSSSPPAAAEGLTAPPIYRVVRVLVDLLRVSSERLVGLTSDAALFNFTSIHKAAIGRVCEALKERWNAMADPLKDVDECGLLLESVGTLEEFLTTDFRYRDYILQCVREVGELGVRVMAKFLDLVKTKVRSGGVRRMTREMGVFEDDILPILTVLHRRLSAVTFREVMKGMAVAVDALVIETYKDRLPYLTSPDALELIIANTRSLMAAFQSYGAVPERHLPHTTDLLPLLTLPSSECQVLLLSLTQHLDAVNQIEEEDETATLYDTTARLLPIDPLLLGGGVAERVMMIGGGLAGRRGNRGIADRAAVQEGEKTLRQTLADLGVSRLSLSEVFQVLDKRKSVEVTDTAASAQLP</sequence>
<dbReference type="AlphaFoldDB" id="A0A0G4FJI9"/>
<feature type="region of interest" description="Disordered" evidence="1">
    <location>
        <begin position="628"/>
        <end position="650"/>
    </location>
</feature>